<comment type="caution">
    <text evidence="1">The sequence shown here is derived from an EMBL/GenBank/DDBJ whole genome shotgun (WGS) entry which is preliminary data.</text>
</comment>
<dbReference type="EMBL" id="AZMJ01000501">
    <property type="protein sequence ID" value="ETI99333.1"/>
    <property type="molecule type" value="Genomic_DNA"/>
</dbReference>
<sequence>MRNIQLYTISIVDLRLEAAGNVDIHIRMDMLLAQNTIPVQIVELLLILMI</sequence>
<organism evidence="1 2">
    <name type="scientific">Veillonella dispar DORA_11</name>
    <dbReference type="NCBI Taxonomy" id="1403949"/>
    <lineage>
        <taxon>Bacteria</taxon>
        <taxon>Bacillati</taxon>
        <taxon>Bacillota</taxon>
        <taxon>Negativicutes</taxon>
        <taxon>Veillonellales</taxon>
        <taxon>Veillonellaceae</taxon>
        <taxon>Veillonella</taxon>
    </lineage>
</organism>
<reference evidence="1 2" key="1">
    <citation type="submission" date="2013-12" db="EMBL/GenBank/DDBJ databases">
        <title>A Varibaculum cambriense genome reconstructed from a premature infant gut community with otherwise low bacterial novelty that shifts toward anaerobic metabolism during the third week of life.</title>
        <authorList>
            <person name="Brown C.T."/>
            <person name="Sharon I."/>
            <person name="Thomas B.C."/>
            <person name="Castelle C.J."/>
            <person name="Morowitz M.J."/>
            <person name="Banfield J.F."/>
        </authorList>
    </citation>
    <scope>NUCLEOTIDE SEQUENCE [LARGE SCALE GENOMIC DNA]</scope>
    <source>
        <strain evidence="2">DORA_11</strain>
    </source>
</reference>
<protein>
    <submittedName>
        <fullName evidence="1">Uncharacterized protein</fullName>
    </submittedName>
</protein>
<accession>W1V5T2</accession>
<gene>
    <name evidence="1" type="ORF">Q619_VDC00501G0002</name>
</gene>
<evidence type="ECO:0000313" key="1">
    <source>
        <dbReference type="EMBL" id="ETI99333.1"/>
    </source>
</evidence>
<dbReference type="AlphaFoldDB" id="W1V5T2"/>
<proteinExistence type="predicted"/>
<feature type="non-terminal residue" evidence="1">
    <location>
        <position position="50"/>
    </location>
</feature>
<evidence type="ECO:0000313" key="2">
    <source>
        <dbReference type="Proteomes" id="UP000018855"/>
    </source>
</evidence>
<dbReference type="Proteomes" id="UP000018855">
    <property type="component" value="Unassembled WGS sequence"/>
</dbReference>
<name>W1V5T2_9FIRM</name>